<dbReference type="InterPro" id="IPR002641">
    <property type="entry name" value="PNPLA_dom"/>
</dbReference>
<sequence>MDIRENPRELRLALAMRGGASMAVWIGGAVAEINRLRESLSPGADSEHPWARLAKLVGYDAVSVDVLAGASAGGLNAALLAADLVHGTPFERMRRTWVRLADVEAMARPVPRFWQPGPESLLDGDGYFRSALARALAEGARPPEQRPGARTDLLLTATLLDPIAERHFDARLRPMRELRRAAMFRFHHEGAAGDPLSDFGTDPEPTALRLAHAARSTSSFPFAFEPARVHSSPGEPPPGEPNMLGLFSETTERGGPFRVIDGGVLDNIPVTAAIEAIAASPADRPTQRYLLYLNPDPNVSQSQRREPALPLPVTLAALRDRFDQESLLSDLDALDEHNRAVRANDSRREALLAPLLSAPAAERPAELARLSAAVESQHAVVRAELDAEAAHALLTEPAGSEDGTLLPPVVGDPLAGWSGEACASLRQRLTDGLAEIATTGIFDDVRGLRAAIGECLGWAREIELFAADHAAIGRCKARLYRLQQFAAVLQGHADRYWVGGARLEPIVDAGELETWVRRVTARRDRLQHRLPSPVEPLLGAVLAAVDDGAGFSRALADFAAELGSIVESSGADAAPEESGVDAVARARAVLHDLADRLAAVAPPRAEVRPEHVAHAMLEDADRRPEVLRQLVVLTAPLDLERAPGSRVELLRVVSDEQSPLPFTELREGDRLRIQDKIRGLDLGNFGAFLSAKWRANDWMWGRMDAAAALVGLLTDPARLVARHGGADELADALAAIVNRPTEAELGALTEERTKQWRGFLAEVWARHAGEVHAELAALFAGSAEGEPLPRTRALLTERLQWTIAAAEIPYVESVSTGADVAGGGETEVPAPAELSRAVESFDVGRQRVSDLGEPRRLSIATRLGLLAYRAIRPRGRGVAAWIGRRAMTALKPLYLLLAFAVAAPTRAAVLGFTGAAAGTLAGPPVDGLAPLPLLGGAGPPHPVQLVGLALVLLLAAWAGHRLTSRLGEGAVRLGAALLVGAVLAGSTTALVAAGLHLGPLTIAVLAAVLTHAAAPAYRPGARLGASALTLALFAVLHLLAPHLPLLLVVLATAYAQTTYATTFDVLPPRPRPRTP</sequence>
<keyword evidence="3" id="KW-0472">Membrane</keyword>
<dbReference type="NCBIfam" id="TIGR03607">
    <property type="entry name" value="patatin-like protein"/>
    <property type="match status" value="1"/>
</dbReference>
<keyword evidence="2" id="KW-0442">Lipid degradation</keyword>
<dbReference type="Gene3D" id="3.40.1090.10">
    <property type="entry name" value="Cytosolic phospholipase A2 catalytic domain"/>
    <property type="match status" value="1"/>
</dbReference>
<dbReference type="InterPro" id="IPR024282">
    <property type="entry name" value="DUF3376"/>
</dbReference>
<keyword evidence="1 2" id="KW-0443">Lipid metabolism</keyword>
<gene>
    <name evidence="5" type="ORF">ACFQRI_17375</name>
</gene>
<evidence type="ECO:0000256" key="3">
    <source>
        <dbReference type="SAM" id="Phobius"/>
    </source>
</evidence>
<protein>
    <submittedName>
        <fullName evidence="5">Patatin-like protein</fullName>
    </submittedName>
</protein>
<dbReference type="InterPro" id="IPR019894">
    <property type="entry name" value="Patatin-related_protein"/>
</dbReference>
<name>A0ABW2LPE2_9PSEU</name>
<dbReference type="Pfam" id="PF01734">
    <property type="entry name" value="Patatin"/>
    <property type="match status" value="1"/>
</dbReference>
<feature type="short sequence motif" description="DGA/G" evidence="2">
    <location>
        <begin position="261"/>
        <end position="263"/>
    </location>
</feature>
<feature type="short sequence motif" description="GXSXG" evidence="2">
    <location>
        <begin position="69"/>
        <end position="73"/>
    </location>
</feature>
<feature type="transmembrane region" description="Helical" evidence="3">
    <location>
        <begin position="941"/>
        <end position="958"/>
    </location>
</feature>
<organism evidence="5 6">
    <name type="scientific">Saccharopolyspora griseoalba</name>
    <dbReference type="NCBI Taxonomy" id="1431848"/>
    <lineage>
        <taxon>Bacteria</taxon>
        <taxon>Bacillati</taxon>
        <taxon>Actinomycetota</taxon>
        <taxon>Actinomycetes</taxon>
        <taxon>Pseudonocardiales</taxon>
        <taxon>Pseudonocardiaceae</taxon>
        <taxon>Saccharopolyspora</taxon>
    </lineage>
</organism>
<keyword evidence="3" id="KW-1133">Transmembrane helix</keyword>
<dbReference type="PROSITE" id="PS51635">
    <property type="entry name" value="PNPLA"/>
    <property type="match status" value="1"/>
</dbReference>
<dbReference type="Proteomes" id="UP001596504">
    <property type="component" value="Unassembled WGS sequence"/>
</dbReference>
<evidence type="ECO:0000259" key="4">
    <source>
        <dbReference type="PROSITE" id="PS51635"/>
    </source>
</evidence>
<dbReference type="RefSeq" id="WP_380669801.1">
    <property type="nucleotide sequence ID" value="NZ_JBHTCJ010000008.1"/>
</dbReference>
<evidence type="ECO:0000256" key="1">
    <source>
        <dbReference type="ARBA" id="ARBA00023098"/>
    </source>
</evidence>
<proteinExistence type="predicted"/>
<dbReference type="InterPro" id="IPR016035">
    <property type="entry name" value="Acyl_Trfase/lysoPLipase"/>
</dbReference>
<comment type="caution">
    <text evidence="5">The sequence shown here is derived from an EMBL/GenBank/DDBJ whole genome shotgun (WGS) entry which is preliminary data.</text>
</comment>
<reference evidence="6" key="1">
    <citation type="journal article" date="2019" name="Int. J. Syst. Evol. Microbiol.">
        <title>The Global Catalogue of Microorganisms (GCM) 10K type strain sequencing project: providing services to taxonomists for standard genome sequencing and annotation.</title>
        <authorList>
            <consortium name="The Broad Institute Genomics Platform"/>
            <consortium name="The Broad Institute Genome Sequencing Center for Infectious Disease"/>
            <person name="Wu L."/>
            <person name="Ma J."/>
        </authorList>
    </citation>
    <scope>NUCLEOTIDE SEQUENCE [LARGE SCALE GENOMIC DNA]</scope>
    <source>
        <strain evidence="6">WLHS5</strain>
    </source>
</reference>
<feature type="domain" description="PNPLA" evidence="4">
    <location>
        <begin position="14"/>
        <end position="274"/>
    </location>
</feature>
<evidence type="ECO:0000313" key="6">
    <source>
        <dbReference type="Proteomes" id="UP001596504"/>
    </source>
</evidence>
<keyword evidence="2" id="KW-0378">Hydrolase</keyword>
<comment type="caution">
    <text evidence="2">Lacks conserved residue(s) required for the propagation of feature annotation.</text>
</comment>
<accession>A0ABW2LPE2</accession>
<feature type="active site" description="Proton acceptor" evidence="2">
    <location>
        <position position="261"/>
    </location>
</feature>
<feature type="active site" description="Nucleophile" evidence="2">
    <location>
        <position position="71"/>
    </location>
</feature>
<dbReference type="Pfam" id="PF11856">
    <property type="entry name" value="DUF3376"/>
    <property type="match status" value="1"/>
</dbReference>
<dbReference type="EMBL" id="JBHTCJ010000008">
    <property type="protein sequence ID" value="MFC7343174.1"/>
    <property type="molecule type" value="Genomic_DNA"/>
</dbReference>
<keyword evidence="6" id="KW-1185">Reference proteome</keyword>
<feature type="transmembrane region" description="Helical" evidence="3">
    <location>
        <begin position="1021"/>
        <end position="1039"/>
    </location>
</feature>
<dbReference type="SUPFAM" id="SSF52151">
    <property type="entry name" value="FabD/lysophospholipase-like"/>
    <property type="match status" value="1"/>
</dbReference>
<feature type="transmembrane region" description="Helical" evidence="3">
    <location>
        <begin position="970"/>
        <end position="991"/>
    </location>
</feature>
<keyword evidence="3" id="KW-0812">Transmembrane</keyword>
<evidence type="ECO:0000256" key="2">
    <source>
        <dbReference type="PROSITE-ProRule" id="PRU01161"/>
    </source>
</evidence>
<evidence type="ECO:0000313" key="5">
    <source>
        <dbReference type="EMBL" id="MFC7343174.1"/>
    </source>
</evidence>